<dbReference type="Proteomes" id="UP000004358">
    <property type="component" value="Unassembled WGS sequence"/>
</dbReference>
<name>A4A0R4_9BACT</name>
<comment type="caution">
    <text evidence="3">The sequence shown here is derived from an EMBL/GenBank/DDBJ whole genome shotgun (WGS) entry which is preliminary data.</text>
</comment>
<proteinExistence type="predicted"/>
<sequence>MRPCLTAIMIGFALLMTNTASAAPWEYDPYRIEVWIAADDPRLLDEASQQQLREQILERSWISAKAVWEIDVAACPADLRWDAFHNLADMMQTLTPIGDAQGQTLDKIALVTIQTHGSQIELAMRQFDVRMQQWGGVHRDQVSNLHLVSSAVVDLLRRSFEPIGQIERIDENEALVTMKAQGLADTAESPASVLPGSAMTVALRRLNRIGEMEPDGLQPVDWTVLEVLDDQWNFKRCKILSGFRRPLAGRKSIRVQRLAIAVKPSYDHTELHLASRQGDALAGYEIYAKDTKSGESERLAESDEHGVVKLSLDPAHPLRLLYVRSGGSLLARLPLVPGLAPQVTALMSDNSRQIEAEGFVLGWRRRMLDIVARRELIAERIRRRMEEEDPDGAEKWLAELQEMTTINDLLYQFRQAKNDFLEGDSSDPRVSAQITQLFDKAQQLASKNYNRNLERDLSEQVRKLRDSQGAFGGSPSTPVPAPSPTPDSDSDAFGT</sequence>
<dbReference type="RefSeq" id="WP_002652847.1">
    <property type="nucleotide sequence ID" value="NZ_CH672376.1"/>
</dbReference>
<dbReference type="STRING" id="314230.DSM3645_25017"/>
<evidence type="ECO:0000256" key="2">
    <source>
        <dbReference type="SAM" id="SignalP"/>
    </source>
</evidence>
<evidence type="ECO:0000313" key="3">
    <source>
        <dbReference type="EMBL" id="EAQ77647.1"/>
    </source>
</evidence>
<dbReference type="HOGENOM" id="CLU_550603_0_0_0"/>
<keyword evidence="2" id="KW-0732">Signal</keyword>
<dbReference type="AlphaFoldDB" id="A4A0R4"/>
<feature type="signal peptide" evidence="2">
    <location>
        <begin position="1"/>
        <end position="22"/>
    </location>
</feature>
<accession>A4A0R4</accession>
<feature type="region of interest" description="Disordered" evidence="1">
    <location>
        <begin position="460"/>
        <end position="495"/>
    </location>
</feature>
<evidence type="ECO:0000256" key="1">
    <source>
        <dbReference type="SAM" id="MobiDB-lite"/>
    </source>
</evidence>
<organism evidence="3 4">
    <name type="scientific">Blastopirellula marina DSM 3645</name>
    <dbReference type="NCBI Taxonomy" id="314230"/>
    <lineage>
        <taxon>Bacteria</taxon>
        <taxon>Pseudomonadati</taxon>
        <taxon>Planctomycetota</taxon>
        <taxon>Planctomycetia</taxon>
        <taxon>Pirellulales</taxon>
        <taxon>Pirellulaceae</taxon>
        <taxon>Blastopirellula</taxon>
    </lineage>
</organism>
<reference evidence="3 4" key="1">
    <citation type="submission" date="2006-02" db="EMBL/GenBank/DDBJ databases">
        <authorList>
            <person name="Amann R."/>
            <person name="Ferriera S."/>
            <person name="Johnson J."/>
            <person name="Kravitz S."/>
            <person name="Halpern A."/>
            <person name="Remington K."/>
            <person name="Beeson K."/>
            <person name="Tran B."/>
            <person name="Rogers Y.-H."/>
            <person name="Friedman R."/>
            <person name="Venter J.C."/>
        </authorList>
    </citation>
    <scope>NUCLEOTIDE SEQUENCE [LARGE SCALE GENOMIC DNA]</scope>
    <source>
        <strain evidence="3 4">DSM 3645</strain>
    </source>
</reference>
<gene>
    <name evidence="3" type="ORF">DSM3645_25017</name>
</gene>
<dbReference type="OrthoDB" id="240747at2"/>
<dbReference type="eggNOG" id="COG1842">
    <property type="taxonomic scope" value="Bacteria"/>
</dbReference>
<dbReference type="EMBL" id="AANZ01000030">
    <property type="protein sequence ID" value="EAQ77647.1"/>
    <property type="molecule type" value="Genomic_DNA"/>
</dbReference>
<evidence type="ECO:0000313" key="4">
    <source>
        <dbReference type="Proteomes" id="UP000004358"/>
    </source>
</evidence>
<feature type="chain" id="PRO_5002663970" evidence="2">
    <location>
        <begin position="23"/>
        <end position="495"/>
    </location>
</feature>
<protein>
    <submittedName>
        <fullName evidence="3">Uncharacterized protein</fullName>
    </submittedName>
</protein>